<dbReference type="GO" id="GO:0015344">
    <property type="term" value="F:siderophore uptake transmembrane transporter activity"/>
    <property type="evidence" value="ECO:0007669"/>
    <property type="project" value="TreeGrafter"/>
</dbReference>
<dbReference type="InterPro" id="IPR039426">
    <property type="entry name" value="TonB-dep_rcpt-like"/>
</dbReference>
<comment type="subcellular location">
    <subcellularLocation>
        <location evidence="1 12">Cell outer membrane</location>
        <topology evidence="1 12">Multi-pass membrane protein</topology>
    </subcellularLocation>
</comment>
<accession>A0A4Q9RD20</accession>
<reference evidence="16 17" key="1">
    <citation type="submission" date="2018-06" db="EMBL/GenBank/DDBJ databases">
        <title>Three novel Pseudomonas species isolated from symptomatic oak.</title>
        <authorList>
            <person name="Bueno-Gonzalez V."/>
            <person name="Brady C."/>
        </authorList>
    </citation>
    <scope>NUCLEOTIDE SEQUENCE [LARGE SCALE GENOMIC DNA]</scope>
    <source>
        <strain evidence="16 17">P17C</strain>
    </source>
</reference>
<dbReference type="OrthoDB" id="8732650at2"/>
<feature type="transmembrane region" description="Helical" evidence="14">
    <location>
        <begin position="21"/>
        <end position="43"/>
    </location>
</feature>
<proteinExistence type="inferred from homology"/>
<evidence type="ECO:0000256" key="6">
    <source>
        <dbReference type="ARBA" id="ARBA00022692"/>
    </source>
</evidence>
<name>A0A4Q9RD20_9GAMM</name>
<evidence type="ECO:0000256" key="8">
    <source>
        <dbReference type="ARBA" id="ARBA00023077"/>
    </source>
</evidence>
<feature type="domain" description="Secretin/TonB short N-terminal" evidence="15">
    <location>
        <begin position="76"/>
        <end position="127"/>
    </location>
</feature>
<evidence type="ECO:0000256" key="12">
    <source>
        <dbReference type="PROSITE-ProRule" id="PRU01360"/>
    </source>
</evidence>
<evidence type="ECO:0000256" key="2">
    <source>
        <dbReference type="ARBA" id="ARBA00009810"/>
    </source>
</evidence>
<dbReference type="GO" id="GO:0015891">
    <property type="term" value="P:siderophore transport"/>
    <property type="evidence" value="ECO:0007669"/>
    <property type="project" value="InterPro"/>
</dbReference>
<dbReference type="InterPro" id="IPR010105">
    <property type="entry name" value="TonB_sidphr_rcpt"/>
</dbReference>
<evidence type="ECO:0000256" key="3">
    <source>
        <dbReference type="ARBA" id="ARBA00022448"/>
    </source>
</evidence>
<keyword evidence="9 12" id="KW-0472">Membrane</keyword>
<keyword evidence="11 12" id="KW-0998">Cell outer membrane</keyword>
<keyword evidence="14" id="KW-1133">Transmembrane helix</keyword>
<dbReference type="CDD" id="cd01347">
    <property type="entry name" value="ligand_gated_channel"/>
    <property type="match status" value="1"/>
</dbReference>
<comment type="similarity">
    <text evidence="2 12 13">Belongs to the TonB-dependent receptor family.</text>
</comment>
<dbReference type="RefSeq" id="WP_131182936.1">
    <property type="nucleotide sequence ID" value="NZ_QJUO01000001.1"/>
</dbReference>
<dbReference type="PANTHER" id="PTHR32552">
    <property type="entry name" value="FERRICHROME IRON RECEPTOR-RELATED"/>
    <property type="match status" value="1"/>
</dbReference>
<dbReference type="AlphaFoldDB" id="A0A4Q9RD20"/>
<evidence type="ECO:0000256" key="10">
    <source>
        <dbReference type="ARBA" id="ARBA00023170"/>
    </source>
</evidence>
<keyword evidence="17" id="KW-1185">Reference proteome</keyword>
<dbReference type="InterPro" id="IPR000531">
    <property type="entry name" value="Beta-barrel_TonB"/>
</dbReference>
<evidence type="ECO:0000256" key="9">
    <source>
        <dbReference type="ARBA" id="ARBA00023136"/>
    </source>
</evidence>
<dbReference type="Proteomes" id="UP000292639">
    <property type="component" value="Unassembled WGS sequence"/>
</dbReference>
<evidence type="ECO:0000256" key="1">
    <source>
        <dbReference type="ARBA" id="ARBA00004571"/>
    </source>
</evidence>
<dbReference type="NCBIfam" id="TIGR01783">
    <property type="entry name" value="TonB-siderophor"/>
    <property type="match status" value="1"/>
</dbReference>
<dbReference type="PANTHER" id="PTHR32552:SF82">
    <property type="entry name" value="FCUA PROTEIN"/>
    <property type="match status" value="1"/>
</dbReference>
<evidence type="ECO:0000256" key="4">
    <source>
        <dbReference type="ARBA" id="ARBA00022452"/>
    </source>
</evidence>
<evidence type="ECO:0000256" key="13">
    <source>
        <dbReference type="RuleBase" id="RU003357"/>
    </source>
</evidence>
<keyword evidence="10 16" id="KW-0675">Receptor</keyword>
<protein>
    <submittedName>
        <fullName evidence="16">TonB-dependent siderophore receptor</fullName>
    </submittedName>
</protein>
<dbReference type="GO" id="GO:0009279">
    <property type="term" value="C:cell outer membrane"/>
    <property type="evidence" value="ECO:0007669"/>
    <property type="project" value="UniProtKB-SubCell"/>
</dbReference>
<evidence type="ECO:0000313" key="16">
    <source>
        <dbReference type="EMBL" id="TBU99186.1"/>
    </source>
</evidence>
<dbReference type="InterPro" id="IPR012910">
    <property type="entry name" value="Plug_dom"/>
</dbReference>
<keyword evidence="5" id="KW-0410">Iron transport</keyword>
<dbReference type="Pfam" id="PF07660">
    <property type="entry name" value="STN"/>
    <property type="match status" value="1"/>
</dbReference>
<dbReference type="Gene3D" id="2.40.170.20">
    <property type="entry name" value="TonB-dependent receptor, beta-barrel domain"/>
    <property type="match status" value="1"/>
</dbReference>
<evidence type="ECO:0000256" key="14">
    <source>
        <dbReference type="SAM" id="Phobius"/>
    </source>
</evidence>
<dbReference type="SUPFAM" id="SSF56935">
    <property type="entry name" value="Porins"/>
    <property type="match status" value="1"/>
</dbReference>
<evidence type="ECO:0000313" key="17">
    <source>
        <dbReference type="Proteomes" id="UP000292639"/>
    </source>
</evidence>
<dbReference type="PROSITE" id="PS52016">
    <property type="entry name" value="TONB_DEPENDENT_REC_3"/>
    <property type="match status" value="1"/>
</dbReference>
<dbReference type="GO" id="GO:0038023">
    <property type="term" value="F:signaling receptor activity"/>
    <property type="evidence" value="ECO:0007669"/>
    <property type="project" value="InterPro"/>
</dbReference>
<keyword evidence="7" id="KW-0408">Iron</keyword>
<keyword evidence="5" id="KW-0406">Ion transport</keyword>
<dbReference type="Pfam" id="PF07715">
    <property type="entry name" value="Plug"/>
    <property type="match status" value="1"/>
</dbReference>
<dbReference type="InterPro" id="IPR011662">
    <property type="entry name" value="Secretin/TonB_short_N"/>
</dbReference>
<dbReference type="SMART" id="SM00965">
    <property type="entry name" value="STN"/>
    <property type="match status" value="1"/>
</dbReference>
<dbReference type="InterPro" id="IPR036942">
    <property type="entry name" value="Beta-barrel_TonB_sf"/>
</dbReference>
<keyword evidence="8 13" id="KW-0798">TonB box</keyword>
<dbReference type="Gene3D" id="3.55.50.30">
    <property type="match status" value="1"/>
</dbReference>
<evidence type="ECO:0000259" key="15">
    <source>
        <dbReference type="SMART" id="SM00965"/>
    </source>
</evidence>
<dbReference type="Gene3D" id="2.170.130.10">
    <property type="entry name" value="TonB-dependent receptor, plug domain"/>
    <property type="match status" value="1"/>
</dbReference>
<dbReference type="InterPro" id="IPR037066">
    <property type="entry name" value="Plug_dom_sf"/>
</dbReference>
<evidence type="ECO:0000256" key="7">
    <source>
        <dbReference type="ARBA" id="ARBA00023004"/>
    </source>
</evidence>
<comment type="caution">
    <text evidence="16">The sequence shown here is derived from an EMBL/GenBank/DDBJ whole genome shotgun (WGS) entry which is preliminary data.</text>
</comment>
<evidence type="ECO:0000256" key="5">
    <source>
        <dbReference type="ARBA" id="ARBA00022496"/>
    </source>
</evidence>
<keyword evidence="3 12" id="KW-0813">Transport</keyword>
<sequence>MTVDVGFRPYQYQAKYRIRPLGRAIGLALVGLGLGAASVTLSAQEYRTQQVARQDFDIPAGDLAPALRALASQAGVLLTFTEAQVAGKHTAGVSGSHSPWQALALLLAGSGLAPERLANGAYILRPATNDDSLELRAVEIGASRQARAADLPESYAGGQVARGGRLGMLGNLDIMEAPFSQTSYTSELIENQQAKTIGDVIQNDPSVRLSSPTSGYYQFLQIRGYQLQGNDISINGLYDLAPTLAETPVEFAERVEVLRGPNALLSGMSPGGAVGGAVNIQTKRAGDAPLSRLTLSLDSDSLWKGHVDVGRRFGESRWGVRFNGSQTGGETYIDGQKRQGNNFALALDYRGERTRMALDVMRLDQKIRNGAPFFVNMSGLSKVLSPPDGSTNIMPGADAHHVAETAIFSGEFDLTGNLTAYAKLGYKDYDYDGILGHTVFGMTPDGSGSLMGMEWRQEETAKVAETGLNANFATGPIWHTLVVSSSYTDREVRSAFNRDTSWTTNIYNPQQSLVYPAAPGKPLGGSDNTLRSLALADTLRLVDDRLLVTLGVRRQNVKVESLGSTGVRTAPPYDEHAWTPMTGIVFRLHGGLSIYANYIQGLSQGATVGASYLNAGEVFPPYKTKQLEVGVKLETGGFTNTLGAFQIKRPSTLVDYSTQPSPSLRLNGEQRNRGIEWSVFGEVTPGVRVLGGATYIQGRLTRTQNGLQDGNDAPGVTPFAVNLGGEWDLPAIAGLTLSARLIHSSAQYLDADNKLKVPDWRRVDIGARYATRLGGRPVVLRAGVDNLLDKTYWVGGASIATVGAPRTFGLSATVDF</sequence>
<dbReference type="EMBL" id="QJUP01000002">
    <property type="protein sequence ID" value="TBU99186.1"/>
    <property type="molecule type" value="Genomic_DNA"/>
</dbReference>
<organism evidence="16 17">
    <name type="scientific">Stutzerimonas kirkiae</name>
    <dbReference type="NCBI Taxonomy" id="2211392"/>
    <lineage>
        <taxon>Bacteria</taxon>
        <taxon>Pseudomonadati</taxon>
        <taxon>Pseudomonadota</taxon>
        <taxon>Gammaproteobacteria</taxon>
        <taxon>Pseudomonadales</taxon>
        <taxon>Pseudomonadaceae</taxon>
        <taxon>Stutzerimonas</taxon>
    </lineage>
</organism>
<evidence type="ECO:0000256" key="11">
    <source>
        <dbReference type="ARBA" id="ARBA00023237"/>
    </source>
</evidence>
<keyword evidence="4 12" id="KW-1134">Transmembrane beta strand</keyword>
<keyword evidence="6 12" id="KW-0812">Transmembrane</keyword>
<dbReference type="Pfam" id="PF00593">
    <property type="entry name" value="TonB_dep_Rec_b-barrel"/>
    <property type="match status" value="1"/>
</dbReference>
<gene>
    <name evidence="16" type="ORF">DNJ96_02440</name>
</gene>